<evidence type="ECO:0008006" key="3">
    <source>
        <dbReference type="Google" id="ProtNLM"/>
    </source>
</evidence>
<organism evidence="1 2">
    <name type="scientific">Saitozyma podzolica</name>
    <dbReference type="NCBI Taxonomy" id="1890683"/>
    <lineage>
        <taxon>Eukaryota</taxon>
        <taxon>Fungi</taxon>
        <taxon>Dikarya</taxon>
        <taxon>Basidiomycota</taxon>
        <taxon>Agaricomycotina</taxon>
        <taxon>Tremellomycetes</taxon>
        <taxon>Tremellales</taxon>
        <taxon>Trimorphomycetaceae</taxon>
        <taxon>Saitozyma</taxon>
    </lineage>
</organism>
<reference evidence="1 2" key="1">
    <citation type="submission" date="2018-11" db="EMBL/GenBank/DDBJ databases">
        <title>Genome sequence of Saitozyma podzolica DSM 27192.</title>
        <authorList>
            <person name="Aliyu H."/>
            <person name="Gorte O."/>
            <person name="Ochsenreither K."/>
        </authorList>
    </citation>
    <scope>NUCLEOTIDE SEQUENCE [LARGE SCALE GENOMIC DNA]</scope>
    <source>
        <strain evidence="1 2">DSM 27192</strain>
    </source>
</reference>
<evidence type="ECO:0000313" key="2">
    <source>
        <dbReference type="Proteomes" id="UP000279259"/>
    </source>
</evidence>
<dbReference type="Pfam" id="PF05721">
    <property type="entry name" value="PhyH"/>
    <property type="match status" value="1"/>
</dbReference>
<dbReference type="OrthoDB" id="445007at2759"/>
<sequence length="323" mass="36636">MPIAINQETPTKPQWLDSLQRDGYVVVPGVLPADKALSYADKAYAWVEDFGLGYKRDDPSTRTLDKLHFFAKGGLTNRYGVAHEQFIWDIKQEPALIEKFEQIWGTKELLVSFDGMNVSIPVIGRKEDDDVFKPWAHVDQSPLIPDLYCVQGIMNLVPNGPDDGGLMVLKGSAALYSQLFDAFDDVKPERGWNKIDRHNHTPEQLQWLYDNGCEWHKVCAQPGDLLLWDSRTVHYGATPSAQSDRVAVYCCYKPAKYADAAAHTRRQDAWEKKLNSSHDPVSFWLVQREVPEDHPTHAINVARPLQEPVLTARGRQLIGLDPY</sequence>
<dbReference type="PANTHER" id="PTHR31630">
    <property type="entry name" value="PHYTANOYL-COA DIOXYGENASE-RELATED-RELATED"/>
    <property type="match status" value="1"/>
</dbReference>
<dbReference type="Gene3D" id="2.60.120.620">
    <property type="entry name" value="q2cbj1_9rhob like domain"/>
    <property type="match status" value="1"/>
</dbReference>
<dbReference type="InterPro" id="IPR008775">
    <property type="entry name" value="Phytyl_CoA_dOase-like"/>
</dbReference>
<protein>
    <recommendedName>
        <fullName evidence="3">Phytanoyl-CoA dioxygenase</fullName>
    </recommendedName>
</protein>
<dbReference type="EMBL" id="RSCD01000037">
    <property type="protein sequence ID" value="RSH80100.1"/>
    <property type="molecule type" value="Genomic_DNA"/>
</dbReference>
<gene>
    <name evidence="1" type="ORF">EHS25_007302</name>
</gene>
<dbReference type="SUPFAM" id="SSF51197">
    <property type="entry name" value="Clavaminate synthase-like"/>
    <property type="match status" value="1"/>
</dbReference>
<dbReference type="Proteomes" id="UP000279259">
    <property type="component" value="Unassembled WGS sequence"/>
</dbReference>
<keyword evidence="2" id="KW-1185">Reference proteome</keyword>
<comment type="caution">
    <text evidence="1">The sequence shown here is derived from an EMBL/GenBank/DDBJ whole genome shotgun (WGS) entry which is preliminary data.</text>
</comment>
<name>A0A427XMK6_9TREE</name>
<evidence type="ECO:0000313" key="1">
    <source>
        <dbReference type="EMBL" id="RSH80100.1"/>
    </source>
</evidence>
<dbReference type="AlphaFoldDB" id="A0A427XMK6"/>
<accession>A0A427XMK6</accession>
<dbReference type="PANTHER" id="PTHR31630:SF6">
    <property type="entry name" value="PHYTANOYL-COA DIOXYGENASE-RELATED"/>
    <property type="match status" value="1"/>
</dbReference>
<proteinExistence type="predicted"/>